<dbReference type="InterPro" id="IPR039657">
    <property type="entry name" value="Dimethylallyltransferase"/>
</dbReference>
<accession>A0AB35BYV9</accession>
<feature type="region of interest" description="Interaction with substrate tRNA" evidence="10">
    <location>
        <begin position="160"/>
        <end position="164"/>
    </location>
</feature>
<gene>
    <name evidence="10 14" type="primary">miaA</name>
    <name evidence="14" type="ORF">J7561_03530</name>
</gene>
<keyword evidence="7 10" id="KW-0067">ATP-binding</keyword>
<reference evidence="14" key="1">
    <citation type="submission" date="2021-03" db="EMBL/GenBank/DDBJ databases">
        <title>Identification and antibiotic profiling of Wohlfahrtiimonas chitiniclastica, an underestimated human pathogen.</title>
        <authorList>
            <person name="Kopf A."/>
            <person name="Bunk B."/>
            <person name="Coldewey S."/>
            <person name="Gunzer F."/>
            <person name="Riedel T."/>
            <person name="Schroettner P."/>
        </authorList>
    </citation>
    <scope>NUCLEOTIDE SEQUENCE</scope>
    <source>
        <strain evidence="14">DSM 100917</strain>
    </source>
</reference>
<name>A0AB35BYV9_9GAMM</name>
<keyword evidence="4 10" id="KW-0808">Transferase</keyword>
<dbReference type="Gene3D" id="3.40.50.300">
    <property type="entry name" value="P-loop containing nucleotide triphosphate hydrolases"/>
    <property type="match status" value="1"/>
</dbReference>
<dbReference type="GO" id="GO:0006400">
    <property type="term" value="P:tRNA modification"/>
    <property type="evidence" value="ECO:0007669"/>
    <property type="project" value="TreeGrafter"/>
</dbReference>
<evidence type="ECO:0000256" key="4">
    <source>
        <dbReference type="ARBA" id="ARBA00022679"/>
    </source>
</evidence>
<keyword evidence="5 10" id="KW-0819">tRNA processing</keyword>
<dbReference type="NCBIfam" id="TIGR00174">
    <property type="entry name" value="miaA"/>
    <property type="match status" value="1"/>
</dbReference>
<proteinExistence type="inferred from homology"/>
<dbReference type="Proteomes" id="UP000680020">
    <property type="component" value="Unassembled WGS sequence"/>
</dbReference>
<dbReference type="PANTHER" id="PTHR11088:SF60">
    <property type="entry name" value="TRNA DIMETHYLALLYLTRANSFERASE"/>
    <property type="match status" value="1"/>
</dbReference>
<dbReference type="PANTHER" id="PTHR11088">
    <property type="entry name" value="TRNA DIMETHYLALLYLTRANSFERASE"/>
    <property type="match status" value="1"/>
</dbReference>
<feature type="binding site" evidence="10">
    <location>
        <begin position="13"/>
        <end position="18"/>
    </location>
    <ligand>
        <name>substrate</name>
    </ligand>
</feature>
<evidence type="ECO:0000256" key="11">
    <source>
        <dbReference type="RuleBase" id="RU003783"/>
    </source>
</evidence>
<evidence type="ECO:0000256" key="9">
    <source>
        <dbReference type="ARBA" id="ARBA00049563"/>
    </source>
</evidence>
<feature type="binding site" evidence="10">
    <location>
        <begin position="11"/>
        <end position="18"/>
    </location>
    <ligand>
        <name>ATP</name>
        <dbReference type="ChEBI" id="CHEBI:30616"/>
    </ligand>
</feature>
<dbReference type="EMBL" id="JAGIBU010000002">
    <property type="protein sequence ID" value="MBS7824273.1"/>
    <property type="molecule type" value="Genomic_DNA"/>
</dbReference>
<comment type="caution">
    <text evidence="14">The sequence shown here is derived from an EMBL/GenBank/DDBJ whole genome shotgun (WGS) entry which is preliminary data.</text>
</comment>
<evidence type="ECO:0000256" key="12">
    <source>
        <dbReference type="RuleBase" id="RU003784"/>
    </source>
</evidence>
<comment type="similarity">
    <text evidence="3 10 13">Belongs to the IPP transferase family.</text>
</comment>
<dbReference type="GO" id="GO:0052381">
    <property type="term" value="F:tRNA dimethylallyltransferase activity"/>
    <property type="evidence" value="ECO:0007669"/>
    <property type="project" value="UniProtKB-UniRule"/>
</dbReference>
<protein>
    <recommendedName>
        <fullName evidence="10">tRNA dimethylallyltransferase</fullName>
        <ecNumber evidence="10">2.5.1.75</ecNumber>
    </recommendedName>
    <alternativeName>
        <fullName evidence="10">Dimethylallyl diphosphate:tRNA dimethylallyltransferase</fullName>
        <shortName evidence="10">DMAPP:tRNA dimethylallyltransferase</shortName>
        <shortName evidence="10">DMATase</shortName>
    </alternativeName>
    <alternativeName>
        <fullName evidence="10">Isopentenyl-diphosphate:tRNA isopentenyltransferase</fullName>
        <shortName evidence="10">IPP transferase</shortName>
        <shortName evidence="10">IPPT</shortName>
        <shortName evidence="10">IPTase</shortName>
    </alternativeName>
</protein>
<keyword evidence="6 10" id="KW-0547">Nucleotide-binding</keyword>
<evidence type="ECO:0000256" key="3">
    <source>
        <dbReference type="ARBA" id="ARBA00005842"/>
    </source>
</evidence>
<keyword evidence="8 10" id="KW-0460">Magnesium</keyword>
<evidence type="ECO:0000313" key="14">
    <source>
        <dbReference type="EMBL" id="MBS7824273.1"/>
    </source>
</evidence>
<evidence type="ECO:0000256" key="1">
    <source>
        <dbReference type="ARBA" id="ARBA00001946"/>
    </source>
</evidence>
<dbReference type="HAMAP" id="MF_00185">
    <property type="entry name" value="IPP_trans"/>
    <property type="match status" value="1"/>
</dbReference>
<dbReference type="EC" id="2.5.1.75" evidence="10"/>
<dbReference type="Gene3D" id="1.10.20.140">
    <property type="match status" value="1"/>
</dbReference>
<dbReference type="Pfam" id="PF01715">
    <property type="entry name" value="IPPT"/>
    <property type="match status" value="1"/>
</dbReference>
<comment type="cofactor">
    <cofactor evidence="1 10">
        <name>Mg(2+)</name>
        <dbReference type="ChEBI" id="CHEBI:18420"/>
    </cofactor>
</comment>
<dbReference type="AlphaFoldDB" id="A0AB35BYV9"/>
<dbReference type="InterPro" id="IPR027417">
    <property type="entry name" value="P-loop_NTPase"/>
</dbReference>
<evidence type="ECO:0000256" key="6">
    <source>
        <dbReference type="ARBA" id="ARBA00022741"/>
    </source>
</evidence>
<dbReference type="GO" id="GO:0005524">
    <property type="term" value="F:ATP binding"/>
    <property type="evidence" value="ECO:0007669"/>
    <property type="project" value="UniProtKB-UniRule"/>
</dbReference>
<comment type="subunit">
    <text evidence="10">Monomer.</text>
</comment>
<evidence type="ECO:0000256" key="2">
    <source>
        <dbReference type="ARBA" id="ARBA00003213"/>
    </source>
</evidence>
<evidence type="ECO:0000313" key="15">
    <source>
        <dbReference type="Proteomes" id="UP000680020"/>
    </source>
</evidence>
<evidence type="ECO:0000256" key="13">
    <source>
        <dbReference type="RuleBase" id="RU003785"/>
    </source>
</evidence>
<dbReference type="SUPFAM" id="SSF52540">
    <property type="entry name" value="P-loop containing nucleoside triphosphate hydrolases"/>
    <property type="match status" value="1"/>
</dbReference>
<comment type="caution">
    <text evidence="10">Lacks conserved residue(s) required for the propagation of feature annotation.</text>
</comment>
<feature type="site" description="Interaction with substrate tRNA" evidence="10">
    <location>
        <position position="124"/>
    </location>
</feature>
<dbReference type="InterPro" id="IPR018022">
    <property type="entry name" value="IPT"/>
</dbReference>
<evidence type="ECO:0000256" key="8">
    <source>
        <dbReference type="ARBA" id="ARBA00022842"/>
    </source>
</evidence>
<dbReference type="RefSeq" id="WP_213400080.1">
    <property type="nucleotide sequence ID" value="NZ_JAGIBT010000002.1"/>
</dbReference>
<evidence type="ECO:0000256" key="5">
    <source>
        <dbReference type="ARBA" id="ARBA00022694"/>
    </source>
</evidence>
<sequence>MPNFPVIFLMGPTASGKTDTALALADHFPCHLISCDSALIYRDMDIGTAKPDRATLERYPHALVDILSPMARYSAEQFRQDARAEIELARAAGKMPVIVGGTFLYMKALIEGISPIPPVKDDVRAELLQRHQTEGIEPLYAQLSLLDPESAARLAPADTQRILRALEVVLSTGQTLNHFWQLPPKEALPYPYLKFALTYQDIARANARMALRFEQMMALGFVDEVVHLREKYPELNGDYPSQRAVGYRQIWDYLDGLMTKEDAIERAIIATRQYAKRQRTWLRSETELLPVNVETLNFHQTIIQRIEAALLP</sequence>
<comment type="function">
    <text evidence="2 10 12">Catalyzes the transfer of a dimethylallyl group onto the adenine at position 37 in tRNAs that read codons beginning with uridine, leading to the formation of N6-(dimethylallyl)adenosine (i(6)A).</text>
</comment>
<comment type="catalytic activity">
    <reaction evidence="9 10 11">
        <text>adenosine(37) in tRNA + dimethylallyl diphosphate = N(6)-dimethylallyladenosine(37) in tRNA + diphosphate</text>
        <dbReference type="Rhea" id="RHEA:26482"/>
        <dbReference type="Rhea" id="RHEA-COMP:10162"/>
        <dbReference type="Rhea" id="RHEA-COMP:10375"/>
        <dbReference type="ChEBI" id="CHEBI:33019"/>
        <dbReference type="ChEBI" id="CHEBI:57623"/>
        <dbReference type="ChEBI" id="CHEBI:74411"/>
        <dbReference type="ChEBI" id="CHEBI:74415"/>
        <dbReference type="EC" id="2.5.1.75"/>
    </reaction>
</comment>
<evidence type="ECO:0000256" key="7">
    <source>
        <dbReference type="ARBA" id="ARBA00022840"/>
    </source>
</evidence>
<feature type="site" description="Interaction with substrate tRNA" evidence="10">
    <location>
        <position position="102"/>
    </location>
</feature>
<evidence type="ECO:0000256" key="10">
    <source>
        <dbReference type="HAMAP-Rule" id="MF_00185"/>
    </source>
</evidence>
<organism evidence="14 15">
    <name type="scientific">Wohlfahrtiimonas chitiniclastica</name>
    <dbReference type="NCBI Taxonomy" id="400946"/>
    <lineage>
        <taxon>Bacteria</taxon>
        <taxon>Pseudomonadati</taxon>
        <taxon>Pseudomonadota</taxon>
        <taxon>Gammaproteobacteria</taxon>
        <taxon>Cardiobacteriales</taxon>
        <taxon>Ignatzschineriaceae</taxon>
        <taxon>Wohlfahrtiimonas</taxon>
    </lineage>
</organism>
<feature type="region of interest" description="Interaction with substrate tRNA" evidence="10">
    <location>
        <begin position="36"/>
        <end position="39"/>
    </location>
</feature>